<name>A0AAD4KMJ4_9EURO</name>
<keyword evidence="1" id="KW-0472">Membrane</keyword>
<dbReference type="EMBL" id="JAJTJA010000007">
    <property type="protein sequence ID" value="KAH8696192.1"/>
    <property type="molecule type" value="Genomic_DNA"/>
</dbReference>
<evidence type="ECO:0000313" key="2">
    <source>
        <dbReference type="EMBL" id="KAH8696192.1"/>
    </source>
</evidence>
<evidence type="ECO:0000256" key="1">
    <source>
        <dbReference type="SAM" id="Phobius"/>
    </source>
</evidence>
<comment type="caution">
    <text evidence="2">The sequence shown here is derived from an EMBL/GenBank/DDBJ whole genome shotgun (WGS) entry which is preliminary data.</text>
</comment>
<dbReference type="GeneID" id="70250805"/>
<dbReference type="AlphaFoldDB" id="A0AAD4KMJ4"/>
<evidence type="ECO:0000313" key="3">
    <source>
        <dbReference type="Proteomes" id="UP001201262"/>
    </source>
</evidence>
<reference evidence="2" key="1">
    <citation type="submission" date="2021-12" db="EMBL/GenBank/DDBJ databases">
        <title>Convergent genome expansion in fungi linked to evolution of root-endophyte symbiosis.</title>
        <authorList>
            <consortium name="DOE Joint Genome Institute"/>
            <person name="Ke Y.-H."/>
            <person name="Bonito G."/>
            <person name="Liao H.-L."/>
            <person name="Looney B."/>
            <person name="Rojas-Flechas A."/>
            <person name="Nash J."/>
            <person name="Hameed K."/>
            <person name="Schadt C."/>
            <person name="Martin F."/>
            <person name="Crous P.W."/>
            <person name="Miettinen O."/>
            <person name="Magnuson J.K."/>
            <person name="Labbe J."/>
            <person name="Jacobson D."/>
            <person name="Doktycz M.J."/>
            <person name="Veneault-Fourrey C."/>
            <person name="Kuo A."/>
            <person name="Mondo S."/>
            <person name="Calhoun S."/>
            <person name="Riley R."/>
            <person name="Ohm R."/>
            <person name="LaButti K."/>
            <person name="Andreopoulos B."/>
            <person name="Pangilinan J."/>
            <person name="Nolan M."/>
            <person name="Tritt A."/>
            <person name="Clum A."/>
            <person name="Lipzen A."/>
            <person name="Daum C."/>
            <person name="Barry K."/>
            <person name="Grigoriev I.V."/>
            <person name="Vilgalys R."/>
        </authorList>
    </citation>
    <scope>NUCLEOTIDE SEQUENCE</scope>
    <source>
        <strain evidence="2">PMI_201</strain>
    </source>
</reference>
<keyword evidence="3" id="KW-1185">Reference proteome</keyword>
<feature type="transmembrane region" description="Helical" evidence="1">
    <location>
        <begin position="57"/>
        <end position="76"/>
    </location>
</feature>
<organism evidence="2 3">
    <name type="scientific">Talaromyces proteolyticus</name>
    <dbReference type="NCBI Taxonomy" id="1131652"/>
    <lineage>
        <taxon>Eukaryota</taxon>
        <taxon>Fungi</taxon>
        <taxon>Dikarya</taxon>
        <taxon>Ascomycota</taxon>
        <taxon>Pezizomycotina</taxon>
        <taxon>Eurotiomycetes</taxon>
        <taxon>Eurotiomycetidae</taxon>
        <taxon>Eurotiales</taxon>
        <taxon>Trichocomaceae</taxon>
        <taxon>Talaromyces</taxon>
        <taxon>Talaromyces sect. Bacilispori</taxon>
    </lineage>
</organism>
<protein>
    <submittedName>
        <fullName evidence="2">Uncharacterized protein</fullName>
    </submittedName>
</protein>
<gene>
    <name evidence="2" type="ORF">BGW36DRAFT_428212</name>
</gene>
<sequence length="230" mass="24325">MESQTTETPNREVEGKAKAVQRKHILASANMPGQNTLDTTCTNKDQSDKRVERFFKWALNVAVLAAAIVFGIWAPLSYNITLDGNSSNDASSSSMLSAVLAASSQASIAASTQSAILEDMSGRMGAIGQLWLVDFCATQTTISACQQFNSEINVPSLVSKLASTTATQSSTASSSPSTTNTPSNGHTVSTHISVPAILGIVFVALVAVGWLIGVYVLLSRRRQIRGEVET</sequence>
<accession>A0AAD4KMJ4</accession>
<feature type="transmembrane region" description="Helical" evidence="1">
    <location>
        <begin position="192"/>
        <end position="218"/>
    </location>
</feature>
<dbReference type="RefSeq" id="XP_046071130.1">
    <property type="nucleotide sequence ID" value="XM_046220518.1"/>
</dbReference>
<dbReference type="Proteomes" id="UP001201262">
    <property type="component" value="Unassembled WGS sequence"/>
</dbReference>
<keyword evidence="1" id="KW-1133">Transmembrane helix</keyword>
<proteinExistence type="predicted"/>
<keyword evidence="1" id="KW-0812">Transmembrane</keyword>